<comment type="caution">
    <text evidence="1">The sequence shown here is derived from an EMBL/GenBank/DDBJ whole genome shotgun (WGS) entry which is preliminary data.</text>
</comment>
<dbReference type="AlphaFoldDB" id="A0A1V9ZQH9"/>
<dbReference type="STRING" id="74557.A0A1V9ZQH9"/>
<evidence type="ECO:0000313" key="1">
    <source>
        <dbReference type="EMBL" id="OQS00276.1"/>
    </source>
</evidence>
<gene>
    <name evidence="1" type="ORF">THRCLA_21712</name>
</gene>
<accession>A0A1V9ZQH9</accession>
<evidence type="ECO:0000313" key="2">
    <source>
        <dbReference type="Proteomes" id="UP000243217"/>
    </source>
</evidence>
<reference evidence="1 2" key="1">
    <citation type="journal article" date="2014" name="Genome Biol. Evol.">
        <title>The secreted proteins of Achlya hypogyna and Thraustotheca clavata identify the ancestral oomycete secretome and reveal gene acquisitions by horizontal gene transfer.</title>
        <authorList>
            <person name="Misner I."/>
            <person name="Blouin N."/>
            <person name="Leonard G."/>
            <person name="Richards T.A."/>
            <person name="Lane C.E."/>
        </authorList>
    </citation>
    <scope>NUCLEOTIDE SEQUENCE [LARGE SCALE GENOMIC DNA]</scope>
    <source>
        <strain evidence="1 2">ATCC 34112</strain>
    </source>
</reference>
<proteinExistence type="predicted"/>
<protein>
    <submittedName>
        <fullName evidence="1">Uncharacterized protein</fullName>
    </submittedName>
</protein>
<organism evidence="1 2">
    <name type="scientific">Thraustotheca clavata</name>
    <dbReference type="NCBI Taxonomy" id="74557"/>
    <lineage>
        <taxon>Eukaryota</taxon>
        <taxon>Sar</taxon>
        <taxon>Stramenopiles</taxon>
        <taxon>Oomycota</taxon>
        <taxon>Saprolegniomycetes</taxon>
        <taxon>Saprolegniales</taxon>
        <taxon>Achlyaceae</taxon>
        <taxon>Thraustotheca</taxon>
    </lineage>
</organism>
<dbReference type="EMBL" id="JNBS01001726">
    <property type="protein sequence ID" value="OQS00276.1"/>
    <property type="molecule type" value="Genomic_DNA"/>
</dbReference>
<keyword evidence="2" id="KW-1185">Reference proteome</keyword>
<sequence length="132" mass="14998">MICEIICRQCSRKFCLVTKQLRHNRKNGTMERHIKVCSSCFTNSVGTEKTLIDSPQELPEAAPFFACTTKIPILEDMTTSNNTKCTSGSSFMEDIETLYVQTNEQAIMETSNSGHATRSYIRCNLQTFNQRL</sequence>
<dbReference type="Proteomes" id="UP000243217">
    <property type="component" value="Unassembled WGS sequence"/>
</dbReference>
<name>A0A1V9ZQH9_9STRA</name>